<dbReference type="Pfam" id="PF01810">
    <property type="entry name" value="LysE"/>
    <property type="match status" value="1"/>
</dbReference>
<evidence type="ECO:0000256" key="4">
    <source>
        <dbReference type="ARBA" id="ARBA00022989"/>
    </source>
</evidence>
<evidence type="ECO:0000256" key="5">
    <source>
        <dbReference type="ARBA" id="ARBA00023136"/>
    </source>
</evidence>
<keyword evidence="8" id="KW-1185">Reference proteome</keyword>
<dbReference type="AlphaFoldDB" id="A0A1W1W757"/>
<dbReference type="Proteomes" id="UP000192660">
    <property type="component" value="Unassembled WGS sequence"/>
</dbReference>
<keyword evidence="4 6" id="KW-1133">Transmembrane helix</keyword>
<dbReference type="RefSeq" id="WP_020376203.1">
    <property type="nucleotide sequence ID" value="NZ_FWWY01000001.1"/>
</dbReference>
<dbReference type="EMBL" id="FWWY01000001">
    <property type="protein sequence ID" value="SMC02116.1"/>
    <property type="molecule type" value="Genomic_DNA"/>
</dbReference>
<feature type="transmembrane region" description="Helical" evidence="6">
    <location>
        <begin position="72"/>
        <end position="90"/>
    </location>
</feature>
<organism evidence="7 8">
    <name type="scientific">Sulfobacillus thermosulfidooxidans (strain DSM 9293 / VKM B-1269 / AT-1)</name>
    <dbReference type="NCBI Taxonomy" id="929705"/>
    <lineage>
        <taxon>Bacteria</taxon>
        <taxon>Bacillati</taxon>
        <taxon>Bacillota</taxon>
        <taxon>Clostridia</taxon>
        <taxon>Eubacteriales</taxon>
        <taxon>Clostridiales Family XVII. Incertae Sedis</taxon>
        <taxon>Sulfobacillus</taxon>
    </lineage>
</organism>
<name>A0A1W1W757_SULTA</name>
<reference evidence="8" key="1">
    <citation type="submission" date="2017-04" db="EMBL/GenBank/DDBJ databases">
        <authorList>
            <person name="Varghese N."/>
            <person name="Submissions S."/>
        </authorList>
    </citation>
    <scope>NUCLEOTIDE SEQUENCE [LARGE SCALE GENOMIC DNA]</scope>
    <source>
        <strain evidence="8">DSM 9293</strain>
    </source>
</reference>
<feature type="transmembrane region" description="Helical" evidence="6">
    <location>
        <begin position="144"/>
        <end position="167"/>
    </location>
</feature>
<gene>
    <name evidence="7" type="ORF">SAMN00768000_0333</name>
</gene>
<evidence type="ECO:0000256" key="2">
    <source>
        <dbReference type="ARBA" id="ARBA00022475"/>
    </source>
</evidence>
<evidence type="ECO:0000313" key="7">
    <source>
        <dbReference type="EMBL" id="SMC02116.1"/>
    </source>
</evidence>
<dbReference type="STRING" id="28034.BFX07_02615"/>
<dbReference type="PANTHER" id="PTHR30086:SF20">
    <property type="entry name" value="ARGININE EXPORTER PROTEIN ARGO-RELATED"/>
    <property type="match status" value="1"/>
</dbReference>
<evidence type="ECO:0000256" key="6">
    <source>
        <dbReference type="SAM" id="Phobius"/>
    </source>
</evidence>
<keyword evidence="3 6" id="KW-0812">Transmembrane</keyword>
<accession>A0A1W1W757</accession>
<proteinExistence type="predicted"/>
<dbReference type="GO" id="GO:0015171">
    <property type="term" value="F:amino acid transmembrane transporter activity"/>
    <property type="evidence" value="ECO:0007669"/>
    <property type="project" value="TreeGrafter"/>
</dbReference>
<comment type="subcellular location">
    <subcellularLocation>
        <location evidence="1">Cell membrane</location>
        <topology evidence="1">Multi-pass membrane protein</topology>
    </subcellularLocation>
</comment>
<dbReference type="OrthoDB" id="5638726at2"/>
<keyword evidence="2" id="KW-1003">Cell membrane</keyword>
<dbReference type="InterPro" id="IPR001123">
    <property type="entry name" value="LeuE-type"/>
</dbReference>
<protein>
    <submittedName>
        <fullName evidence="7">L-lysine exporter family protein LysE/ArgO</fullName>
    </submittedName>
</protein>
<sequence length="205" mass="22813">MLLAFWHGFVLAVALILPIGPQNSFVLNQGARSSFSRVLPTIITAALSDTLLIILAVVGIANLVVHLRLFRVLLALTGTIFLFGMGLHSWRDTVDDNHEGSDIPWRTQVRHSLSVSLLNPHAVMDTVVILGGQASLYGEETVRWAFSLGAILVSWFWFIGLALFGRVLVSHNRQSIRPLLSKISALLMWLIAVQTLWQLAREWLL</sequence>
<feature type="transmembrane region" description="Helical" evidence="6">
    <location>
        <begin position="42"/>
        <end position="65"/>
    </location>
</feature>
<evidence type="ECO:0000256" key="3">
    <source>
        <dbReference type="ARBA" id="ARBA00022692"/>
    </source>
</evidence>
<dbReference type="PANTHER" id="PTHR30086">
    <property type="entry name" value="ARGININE EXPORTER PROTEIN ARGO"/>
    <property type="match status" value="1"/>
</dbReference>
<evidence type="ECO:0000256" key="1">
    <source>
        <dbReference type="ARBA" id="ARBA00004651"/>
    </source>
</evidence>
<dbReference type="GO" id="GO:0005886">
    <property type="term" value="C:plasma membrane"/>
    <property type="evidence" value="ECO:0007669"/>
    <property type="project" value="UniProtKB-SubCell"/>
</dbReference>
<keyword evidence="5 6" id="KW-0472">Membrane</keyword>
<feature type="transmembrane region" description="Helical" evidence="6">
    <location>
        <begin position="179"/>
        <end position="200"/>
    </location>
</feature>
<evidence type="ECO:0000313" key="8">
    <source>
        <dbReference type="Proteomes" id="UP000192660"/>
    </source>
</evidence>